<protein>
    <recommendedName>
        <fullName evidence="3">Bacteriophage Gp15 protein</fullName>
    </recommendedName>
</protein>
<sequence length="79" mass="9233">MSWSEFANLLQGILPETPLGQIVSIRCEENKEILKYFTPEQHRIRNDWRAQHSAVEDMSNAEKEKDNAEIQEMLRNAFG</sequence>
<evidence type="ECO:0008006" key="3">
    <source>
        <dbReference type="Google" id="ProtNLM"/>
    </source>
</evidence>
<evidence type="ECO:0000313" key="1">
    <source>
        <dbReference type="EMBL" id="SDY13110.1"/>
    </source>
</evidence>
<dbReference type="STRING" id="1528.SAMN04488579_11740"/>
<proteinExistence type="predicted"/>
<dbReference type="AlphaFoldDB" id="A0A1H3HCP3"/>
<name>A0A1H3HCP3_EUBBA</name>
<dbReference type="Proteomes" id="UP000199652">
    <property type="component" value="Unassembled WGS sequence"/>
</dbReference>
<dbReference type="EMBL" id="FNOU01000017">
    <property type="protein sequence ID" value="SDY13110.1"/>
    <property type="molecule type" value="Genomic_DNA"/>
</dbReference>
<accession>A0A1H3HCP3</accession>
<gene>
    <name evidence="1" type="ORF">SAMN04488579_11740</name>
</gene>
<keyword evidence="2" id="KW-1185">Reference proteome</keyword>
<evidence type="ECO:0000313" key="2">
    <source>
        <dbReference type="Proteomes" id="UP000199652"/>
    </source>
</evidence>
<organism evidence="1 2">
    <name type="scientific">Eubacterium barkeri</name>
    <name type="common">Clostridium barkeri</name>
    <dbReference type="NCBI Taxonomy" id="1528"/>
    <lineage>
        <taxon>Bacteria</taxon>
        <taxon>Bacillati</taxon>
        <taxon>Bacillota</taxon>
        <taxon>Clostridia</taxon>
        <taxon>Eubacteriales</taxon>
        <taxon>Eubacteriaceae</taxon>
        <taxon>Eubacterium</taxon>
    </lineage>
</organism>
<reference evidence="2" key="1">
    <citation type="submission" date="2016-10" db="EMBL/GenBank/DDBJ databases">
        <authorList>
            <person name="Varghese N."/>
            <person name="Submissions S."/>
        </authorList>
    </citation>
    <scope>NUCLEOTIDE SEQUENCE [LARGE SCALE GENOMIC DNA]</scope>
    <source>
        <strain evidence="2">VPI 5359</strain>
    </source>
</reference>